<evidence type="ECO:0000256" key="11">
    <source>
        <dbReference type="ARBA" id="ARBA00023137"/>
    </source>
</evidence>
<sequence length="1898" mass="210350">MRIIFWLTSFLVLLFRTTHEYLTEFGNTRFCRSGLQNIGGFPPNGSLDILRRLFGHNCTHVIGNVVISDLATDENGVDPDLSFLEHIREITGYLIIMYSNVETIPLTNLRVVRAENGGYKIGADLQPAALVIRHNHKNGVALRNIDLRNLKSILQGSVYIYDNPGLCYLSRRVNWTELFETPGEQFVLGKETVEAANEFTTTATPGHEKWHGNDDYCDAAVCSYNCRNFTGGSQHCWGPDPEECQQESKCNNVDCNRCYSKQGKSICCHEQCLGGCTGPEPNQCNACKEYIDSGMCVAHCPQNPVVKNGEMIQNPQFKYRLGALCVADCPPGFLVENGACVTHCTRPGTHAIGRNCLPCDGGQCPITCKLEYPLSHSGSEKQIINAVNLRNLTNCTHLQGNLVITNESFHINPSVPGHEPIRYIEELWALHSLREIFGYVYLDLGWFGNQLKNFSFLENLVKVSGYHTNLKVSVTIINSGAEVVGLRRLREVPHGGVVLFNNTQLCYIQTLPWVVQDNGPENFEPLDLSRITGTMHIAVHESPDLETCTKKGAICHTSCDPRYGCWGPGMDQCVRCLYYRAGEQNCVKSCDELPGFMYHPVGVRLKQYHSDVGIRTESEKRSTESNLIRKPETENPFSMGLPDSDHICPPCHPECAHTCSGPGPDQCIGDCKIAWASGQCVSQCDQFHYLNGDRRICEPCQIHCHQRKFTNQPVCTGPGRHPGPGGCNKCEKVIVTNPSKTDSQFDAQSRMSLKLVCLRGDCPPGTYLTTEVIHPNSSFAHIAETFTNVLPVCRHCHPLCSECTAHSLVEAGPDRMGCVVCSGVWFRGTCMEQCPIKETYTIEQVVYPTDPKAGETVLSGTLQARQVAGRCLACHSSCHMGCWGPEESQCNHCLYVRIHLSIVPEVIRQKEDQLEALFWRVTKQKASGRNLVVEERLGPFMCSTTCPHGLNYSVTDPWSGDRLCYTSPELSKVDWTRIMHENSAFPIPGQENIKVTKMSQPGGSKHSHVAITLFWIGLLGLCMLIPVILYCIHRVRQPKKLRTAFTGFNYFLPCADCFSILGQKNKCSSILSDVSGPRPHGNPWRGDLMEMAPLCSEQTSVNKRNINTTESNANIQKAPNLGRLVMINSDDLILNEQCGPLGTGAFGAVYRGVWRIAEVDLGARDEFTSDSTNGNRPFSMQSSSTVCTTMPPTSDEGDEEHVSREGDGAETPPSGSFGIQAKRHSANSSTRYRMLPVAVKILNDGRGSSDLQALLDEAKVMASVSHKHCLPLIGVCLSKSRKCLVSAYVMNGSLERYLRVHALDLPSTLLLDWAAQIADGMCYLQSRGIIHRDLATRNVLVTTREHLQITDFGLAKMLEGEDEEKHGEVIVRSGRVPIRWLAIETLTHGRYSFKTDVWAYGVTLWEIFTFGEKPYERIETANVKAHILSGGRLPQPEICTLELYQVMLRCWNEDPQLRPNFQDLFNLFTSCTKRPHLYLHPRTPRSIVLEDPYSSVGGDTRSRLTIYPSSMISSERPDPASTSHMPSLRKDSASPSGMYRSGSINTNPALGSSSTGRQFDGRRRIRSSLLIQPTSLLYPGRFLKYQQQKRSSVGGRADNNTLSTSLSMASSGMSDRWSHSTFPHHSQPALLGVKENTMPPTRGLPPAMFPRDTTHRQRTEIRATLNSDSWASSGQPLLSSDQDSSLSQLILSNLGYTSSDSHSSMVINIPAANTNTIPTSTVTIPSDIANQQINDASEDVTPSTSSPRSDNETIDPTIASLNGLNSSMPADFGLEAAAGYVWPQWPSVFSELNQTVPGDTSGTSNLPDSINEDSLASLNRQLWLRRSAKQRQFYRRQSQLHRHATLGMPLPEQTIEEAMEESVSWRHPGRDGGICPSNQIDEEGSSAERYCPDPTGDN</sequence>
<feature type="transmembrane region" description="Helical" evidence="16">
    <location>
        <begin position="1009"/>
        <end position="1032"/>
    </location>
</feature>
<accession>A0A8T1MAC5</accession>
<dbReference type="Proteomes" id="UP000286415">
    <property type="component" value="Unassembled WGS sequence"/>
</dbReference>
<feature type="domain" description="Protein kinase" evidence="18">
    <location>
        <begin position="1135"/>
        <end position="1479"/>
    </location>
</feature>
<comment type="catalytic activity">
    <reaction evidence="14">
        <text>L-tyrosyl-[protein] + ATP = O-phospho-L-tyrosyl-[protein] + ADP + H(+)</text>
        <dbReference type="Rhea" id="RHEA:10596"/>
        <dbReference type="Rhea" id="RHEA-COMP:10136"/>
        <dbReference type="Rhea" id="RHEA-COMP:20101"/>
        <dbReference type="ChEBI" id="CHEBI:15378"/>
        <dbReference type="ChEBI" id="CHEBI:30616"/>
        <dbReference type="ChEBI" id="CHEBI:46858"/>
        <dbReference type="ChEBI" id="CHEBI:61978"/>
        <dbReference type="ChEBI" id="CHEBI:456216"/>
        <dbReference type="EC" id="2.7.10.1"/>
    </reaction>
</comment>
<dbReference type="PANTHER" id="PTHR24416">
    <property type="entry name" value="TYROSINE-PROTEIN KINASE RECEPTOR"/>
    <property type="match status" value="1"/>
</dbReference>
<dbReference type="Pfam" id="PF00757">
    <property type="entry name" value="Furin-like"/>
    <property type="match status" value="1"/>
</dbReference>
<dbReference type="CDD" id="cd00064">
    <property type="entry name" value="FU"/>
    <property type="match status" value="4"/>
</dbReference>
<dbReference type="GO" id="GO:0043066">
    <property type="term" value="P:negative regulation of apoptotic process"/>
    <property type="evidence" value="ECO:0007669"/>
    <property type="project" value="TreeGrafter"/>
</dbReference>
<protein>
    <recommendedName>
        <fullName evidence="2">receptor protein-tyrosine kinase</fullName>
        <ecNumber evidence="2">2.7.10.1</ecNumber>
    </recommendedName>
</protein>
<dbReference type="InterPro" id="IPR050122">
    <property type="entry name" value="RTK"/>
</dbReference>
<feature type="transmembrane region" description="Helical" evidence="16">
    <location>
        <begin position="1044"/>
        <end position="1062"/>
    </location>
</feature>
<evidence type="ECO:0000256" key="6">
    <source>
        <dbReference type="ARBA" id="ARBA00022741"/>
    </source>
</evidence>
<feature type="compositionally biased region" description="Basic and acidic residues" evidence="15">
    <location>
        <begin position="614"/>
        <end position="633"/>
    </location>
</feature>
<evidence type="ECO:0000256" key="10">
    <source>
        <dbReference type="ARBA" id="ARBA00023136"/>
    </source>
</evidence>
<reference evidence="19 20" key="1">
    <citation type="journal article" date="2018" name="Biotechnol. Adv.">
        <title>Improved genomic resources and new bioinformatic workflow for the carcinogenic parasite Clonorchis sinensis: Biotechnological implications.</title>
        <authorList>
            <person name="Wang D."/>
            <person name="Korhonen P.K."/>
            <person name="Gasser R.B."/>
            <person name="Young N.D."/>
        </authorList>
    </citation>
    <scope>NUCLEOTIDE SEQUENCE [LARGE SCALE GENOMIC DNA]</scope>
    <source>
        <strain evidence="19">Cs-k2</strain>
    </source>
</reference>
<evidence type="ECO:0000256" key="15">
    <source>
        <dbReference type="SAM" id="MobiDB-lite"/>
    </source>
</evidence>
<evidence type="ECO:0000259" key="18">
    <source>
        <dbReference type="PROSITE" id="PS50011"/>
    </source>
</evidence>
<keyword evidence="3" id="KW-0597">Phosphoprotein</keyword>
<feature type="compositionally biased region" description="Polar residues" evidence="15">
    <location>
        <begin position="1736"/>
        <end position="1748"/>
    </location>
</feature>
<dbReference type="GO" id="GO:0009925">
    <property type="term" value="C:basal plasma membrane"/>
    <property type="evidence" value="ECO:0007669"/>
    <property type="project" value="TreeGrafter"/>
</dbReference>
<feature type="region of interest" description="Disordered" evidence="15">
    <location>
        <begin position="614"/>
        <end position="636"/>
    </location>
</feature>
<feature type="region of interest" description="Disordered" evidence="15">
    <location>
        <begin position="1736"/>
        <end position="1760"/>
    </location>
</feature>
<evidence type="ECO:0000256" key="2">
    <source>
        <dbReference type="ARBA" id="ARBA00011902"/>
    </source>
</evidence>
<reference evidence="19 20" key="2">
    <citation type="journal article" date="2021" name="Genomics">
        <title>High-quality reference genome for Clonorchis sinensis.</title>
        <authorList>
            <person name="Young N.D."/>
            <person name="Stroehlein A.J."/>
            <person name="Kinkar L."/>
            <person name="Wang T."/>
            <person name="Sohn W.M."/>
            <person name="Chang B.C.H."/>
            <person name="Kaur P."/>
            <person name="Weisz D."/>
            <person name="Dudchenko O."/>
            <person name="Aiden E.L."/>
            <person name="Korhonen P.K."/>
            <person name="Gasser R.B."/>
        </authorList>
    </citation>
    <scope>NUCLEOTIDE SEQUENCE [LARGE SCALE GENOMIC DNA]</scope>
    <source>
        <strain evidence="19">Cs-k2</strain>
    </source>
</reference>
<dbReference type="Gene3D" id="2.10.220.10">
    <property type="entry name" value="Hormone Receptor, Insulin-like Growth Factor Receptor 1, Chain A, domain 2"/>
    <property type="match status" value="3"/>
</dbReference>
<dbReference type="InterPro" id="IPR000494">
    <property type="entry name" value="Rcpt_L-dom"/>
</dbReference>
<comment type="caution">
    <text evidence="19">The sequence shown here is derived from an EMBL/GenBank/DDBJ whole genome shotgun (WGS) entry which is preliminary data.</text>
</comment>
<evidence type="ECO:0000256" key="4">
    <source>
        <dbReference type="ARBA" id="ARBA00022679"/>
    </source>
</evidence>
<keyword evidence="11" id="KW-0829">Tyrosine-protein kinase</keyword>
<keyword evidence="17" id="KW-0732">Signal</keyword>
<keyword evidence="20" id="KW-1185">Reference proteome</keyword>
<evidence type="ECO:0000256" key="5">
    <source>
        <dbReference type="ARBA" id="ARBA00022692"/>
    </source>
</evidence>
<feature type="signal peptide" evidence="17">
    <location>
        <begin position="1"/>
        <end position="19"/>
    </location>
</feature>
<dbReference type="Pfam" id="PF07714">
    <property type="entry name" value="PK_Tyr_Ser-Thr"/>
    <property type="match status" value="1"/>
</dbReference>
<dbReference type="InterPro" id="IPR006212">
    <property type="entry name" value="Furin_repeat"/>
</dbReference>
<dbReference type="PROSITE" id="PS50011">
    <property type="entry name" value="PROTEIN_KINASE_DOM"/>
    <property type="match status" value="1"/>
</dbReference>
<dbReference type="SUPFAM" id="SSF57184">
    <property type="entry name" value="Growth factor receptor domain"/>
    <property type="match status" value="3"/>
</dbReference>
<feature type="compositionally biased region" description="Polar residues" evidence="15">
    <location>
        <begin position="1169"/>
        <end position="1192"/>
    </location>
</feature>
<dbReference type="SUPFAM" id="SSF56112">
    <property type="entry name" value="Protein kinase-like (PK-like)"/>
    <property type="match status" value="1"/>
</dbReference>
<evidence type="ECO:0000256" key="9">
    <source>
        <dbReference type="ARBA" id="ARBA00022989"/>
    </source>
</evidence>
<keyword evidence="6" id="KW-0547">Nucleotide-binding</keyword>
<dbReference type="Gene3D" id="3.80.20.20">
    <property type="entry name" value="Receptor L-domain"/>
    <property type="match status" value="2"/>
</dbReference>
<evidence type="ECO:0000256" key="3">
    <source>
        <dbReference type="ARBA" id="ARBA00022553"/>
    </source>
</evidence>
<dbReference type="InterPro" id="IPR000719">
    <property type="entry name" value="Prot_kinase_dom"/>
</dbReference>
<keyword evidence="5 16" id="KW-0812">Transmembrane</keyword>
<gene>
    <name evidence="19" type="ORF">CSKR_109243</name>
</gene>
<dbReference type="GO" id="GO:0005524">
    <property type="term" value="F:ATP binding"/>
    <property type="evidence" value="ECO:0007669"/>
    <property type="project" value="UniProtKB-KW"/>
</dbReference>
<proteinExistence type="predicted"/>
<dbReference type="EC" id="2.7.10.1" evidence="2"/>
<keyword evidence="13" id="KW-0325">Glycoprotein</keyword>
<dbReference type="GO" id="GO:0007169">
    <property type="term" value="P:cell surface receptor protein tyrosine kinase signaling pathway"/>
    <property type="evidence" value="ECO:0007669"/>
    <property type="project" value="TreeGrafter"/>
</dbReference>
<feature type="region of interest" description="Disordered" evidence="15">
    <location>
        <begin position="1500"/>
        <end position="1560"/>
    </location>
</feature>
<keyword evidence="12 19" id="KW-0675">Receptor</keyword>
<dbReference type="GO" id="GO:0004714">
    <property type="term" value="F:transmembrane receptor protein tyrosine kinase activity"/>
    <property type="evidence" value="ECO:0007669"/>
    <property type="project" value="UniProtKB-EC"/>
</dbReference>
<dbReference type="OrthoDB" id="6219513at2759"/>
<evidence type="ECO:0000313" key="20">
    <source>
        <dbReference type="Proteomes" id="UP000286415"/>
    </source>
</evidence>
<keyword evidence="7" id="KW-0418">Kinase</keyword>
<dbReference type="InterPro" id="IPR020635">
    <property type="entry name" value="Tyr_kinase_cat_dom"/>
</dbReference>
<evidence type="ECO:0000256" key="12">
    <source>
        <dbReference type="ARBA" id="ARBA00023170"/>
    </source>
</evidence>
<name>A0A8T1MAC5_CLOSI</name>
<dbReference type="GO" id="GO:0008284">
    <property type="term" value="P:positive regulation of cell population proliferation"/>
    <property type="evidence" value="ECO:0007669"/>
    <property type="project" value="TreeGrafter"/>
</dbReference>
<evidence type="ECO:0000256" key="14">
    <source>
        <dbReference type="ARBA" id="ARBA00051243"/>
    </source>
</evidence>
<dbReference type="InterPro" id="IPR006211">
    <property type="entry name" value="Furin-like_Cys-rich_dom"/>
</dbReference>
<dbReference type="InterPro" id="IPR011009">
    <property type="entry name" value="Kinase-like_dom_sf"/>
</dbReference>
<organism evidence="19 20">
    <name type="scientific">Clonorchis sinensis</name>
    <name type="common">Chinese liver fluke</name>
    <dbReference type="NCBI Taxonomy" id="79923"/>
    <lineage>
        <taxon>Eukaryota</taxon>
        <taxon>Metazoa</taxon>
        <taxon>Spiralia</taxon>
        <taxon>Lophotrochozoa</taxon>
        <taxon>Platyhelminthes</taxon>
        <taxon>Trematoda</taxon>
        <taxon>Digenea</taxon>
        <taxon>Opisthorchiida</taxon>
        <taxon>Opisthorchiata</taxon>
        <taxon>Opisthorchiidae</taxon>
        <taxon>Clonorchis</taxon>
    </lineage>
</organism>
<comment type="subcellular location">
    <subcellularLocation>
        <location evidence="1">Membrane</location>
        <topology evidence="1">Single-pass type I membrane protein</topology>
    </subcellularLocation>
</comment>
<dbReference type="GO" id="GO:0043235">
    <property type="term" value="C:receptor complex"/>
    <property type="evidence" value="ECO:0007669"/>
    <property type="project" value="TreeGrafter"/>
</dbReference>
<dbReference type="PANTHER" id="PTHR24416:SF566">
    <property type="entry name" value="EPIDERMAL GROWTH FACTOR RECEPTOR"/>
    <property type="match status" value="1"/>
</dbReference>
<feature type="region of interest" description="Disordered" evidence="15">
    <location>
        <begin position="1168"/>
        <end position="1221"/>
    </location>
</feature>
<evidence type="ECO:0000313" key="19">
    <source>
        <dbReference type="EMBL" id="KAG5445938.1"/>
    </source>
</evidence>
<dbReference type="InterPro" id="IPR009030">
    <property type="entry name" value="Growth_fac_rcpt_cys_sf"/>
</dbReference>
<dbReference type="InterPro" id="IPR008266">
    <property type="entry name" value="Tyr_kinase_AS"/>
</dbReference>
<dbReference type="GO" id="GO:0022008">
    <property type="term" value="P:neurogenesis"/>
    <property type="evidence" value="ECO:0007669"/>
    <property type="project" value="TreeGrafter"/>
</dbReference>
<dbReference type="FunFam" id="1.10.510.10:FF:000027">
    <property type="entry name" value="Receptor protein-tyrosine kinase"/>
    <property type="match status" value="1"/>
</dbReference>
<keyword evidence="9 16" id="KW-1133">Transmembrane helix</keyword>
<feature type="region of interest" description="Disordered" evidence="15">
    <location>
        <begin position="1860"/>
        <end position="1898"/>
    </location>
</feature>
<dbReference type="Gene3D" id="1.10.510.10">
    <property type="entry name" value="Transferase(Phosphotransferase) domain 1"/>
    <property type="match status" value="1"/>
</dbReference>
<evidence type="ECO:0000256" key="16">
    <source>
        <dbReference type="SAM" id="Phobius"/>
    </source>
</evidence>
<keyword evidence="4" id="KW-0808">Transferase</keyword>
<dbReference type="InterPro" id="IPR001245">
    <property type="entry name" value="Ser-Thr/Tyr_kinase_cat_dom"/>
</dbReference>
<dbReference type="EMBL" id="NIRI02000056">
    <property type="protein sequence ID" value="KAG5445938.1"/>
    <property type="molecule type" value="Genomic_DNA"/>
</dbReference>
<dbReference type="SMART" id="SM00261">
    <property type="entry name" value="FU"/>
    <property type="match status" value="6"/>
</dbReference>
<feature type="compositionally biased region" description="Polar residues" evidence="15">
    <location>
        <begin position="1542"/>
        <end position="1557"/>
    </location>
</feature>
<feature type="chain" id="PRO_5035855248" description="receptor protein-tyrosine kinase" evidence="17">
    <location>
        <begin position="20"/>
        <end position="1898"/>
    </location>
</feature>
<dbReference type="SMART" id="SM00219">
    <property type="entry name" value="TyrKc"/>
    <property type="match status" value="1"/>
</dbReference>
<dbReference type="Pfam" id="PF01030">
    <property type="entry name" value="Recep_L_domain"/>
    <property type="match status" value="2"/>
</dbReference>
<keyword evidence="10 16" id="KW-0472">Membrane</keyword>
<evidence type="ECO:0000256" key="7">
    <source>
        <dbReference type="ARBA" id="ARBA00022777"/>
    </source>
</evidence>
<dbReference type="PRINTS" id="PR00109">
    <property type="entry name" value="TYRKINASE"/>
</dbReference>
<dbReference type="InterPro" id="IPR036941">
    <property type="entry name" value="Rcpt_L-dom_sf"/>
</dbReference>
<evidence type="ECO:0000256" key="13">
    <source>
        <dbReference type="ARBA" id="ARBA00023180"/>
    </source>
</evidence>
<evidence type="ECO:0000256" key="1">
    <source>
        <dbReference type="ARBA" id="ARBA00004479"/>
    </source>
</evidence>
<evidence type="ECO:0000256" key="8">
    <source>
        <dbReference type="ARBA" id="ARBA00022840"/>
    </source>
</evidence>
<dbReference type="PROSITE" id="PS00109">
    <property type="entry name" value="PROTEIN_KINASE_TYR"/>
    <property type="match status" value="1"/>
</dbReference>
<keyword evidence="8" id="KW-0067">ATP-binding</keyword>
<evidence type="ECO:0000256" key="17">
    <source>
        <dbReference type="SAM" id="SignalP"/>
    </source>
</evidence>
<dbReference type="SUPFAM" id="SSF52058">
    <property type="entry name" value="L domain-like"/>
    <property type="match status" value="2"/>
</dbReference>